<evidence type="ECO:0000313" key="1">
    <source>
        <dbReference type="EMBL" id="CAC5414079.1"/>
    </source>
</evidence>
<gene>
    <name evidence="1" type="ORF">MCOR_46922</name>
</gene>
<organism evidence="1 2">
    <name type="scientific">Mytilus coruscus</name>
    <name type="common">Sea mussel</name>
    <dbReference type="NCBI Taxonomy" id="42192"/>
    <lineage>
        <taxon>Eukaryota</taxon>
        <taxon>Metazoa</taxon>
        <taxon>Spiralia</taxon>
        <taxon>Lophotrochozoa</taxon>
        <taxon>Mollusca</taxon>
        <taxon>Bivalvia</taxon>
        <taxon>Autobranchia</taxon>
        <taxon>Pteriomorphia</taxon>
        <taxon>Mytilida</taxon>
        <taxon>Mytiloidea</taxon>
        <taxon>Mytilidae</taxon>
        <taxon>Mytilinae</taxon>
        <taxon>Mytilus</taxon>
    </lineage>
</organism>
<keyword evidence="2" id="KW-1185">Reference proteome</keyword>
<name>A0A6J8DZR3_MYTCO</name>
<evidence type="ECO:0000313" key="2">
    <source>
        <dbReference type="Proteomes" id="UP000507470"/>
    </source>
</evidence>
<evidence type="ECO:0008006" key="3">
    <source>
        <dbReference type="Google" id="ProtNLM"/>
    </source>
</evidence>
<protein>
    <recommendedName>
        <fullName evidence="3">C3H1-type domain-containing protein</fullName>
    </recommendedName>
</protein>
<dbReference type="AlphaFoldDB" id="A0A6J8DZR3"/>
<dbReference type="Proteomes" id="UP000507470">
    <property type="component" value="Unassembled WGS sequence"/>
</dbReference>
<dbReference type="EMBL" id="CACVKT020008320">
    <property type="protein sequence ID" value="CAC5414079.1"/>
    <property type="molecule type" value="Genomic_DNA"/>
</dbReference>
<sequence length="335" mass="38282">MFSDKCSIMLQDHNIKIDWSRGDLELRQMVCAGSTVNMCNFCSSTLHKSSMCPNSRGYQNSKIQPPYQDKYGRDILVHDGMQICNNFNQTKGCVNPYCRYAHVCKICKKTHGKFECSTNKAVPGTQQQEQNKSFPARQLNTKSKSLDFIDTKDVPSTPINIDQLEKELLNHPDRHFVNFLCNSLRNGFDMLVSDVNLPIYECKNSLTARKNPKVVTNSLQQEVDKEAACVTALFWYLRCGEFSVHDTKKFDPESNLCLSDVQISNDCIFVHLKKSKTDPFRRGAATTAHKARLEDHLDLIQTLGRWSSDCYTKYIHTSPDVLRQDQIQMTSTLNN</sequence>
<proteinExistence type="predicted"/>
<reference evidence="1 2" key="1">
    <citation type="submission" date="2020-06" db="EMBL/GenBank/DDBJ databases">
        <authorList>
            <person name="Li R."/>
            <person name="Bekaert M."/>
        </authorList>
    </citation>
    <scope>NUCLEOTIDE SEQUENCE [LARGE SCALE GENOMIC DNA]</scope>
    <source>
        <strain evidence="2">wild</strain>
    </source>
</reference>
<dbReference type="OrthoDB" id="10426664at2759"/>
<accession>A0A6J8DZR3</accession>